<feature type="binding site" evidence="17">
    <location>
        <position position="25"/>
    </location>
    <ligand>
        <name>Ca(2+)</name>
        <dbReference type="ChEBI" id="CHEBI:29108"/>
    </ligand>
</feature>
<dbReference type="Pfam" id="PF00068">
    <property type="entry name" value="Phospholip_A2_1"/>
    <property type="match status" value="1"/>
</dbReference>
<comment type="catalytic activity">
    <reaction evidence="13">
        <text>1-hexadecanoyl-2-(5Z,8Z,11Z,14Z-eicosatetraenoyl)-sn-glycero-3-phosphocholine + H2O = 1-hexadecanoyl-sn-glycero-3-phosphocholine + (5Z,8Z,11Z,14Z)-eicosatetraenoate + H(+)</text>
        <dbReference type="Rhea" id="RHEA:40427"/>
        <dbReference type="ChEBI" id="CHEBI:15377"/>
        <dbReference type="ChEBI" id="CHEBI:15378"/>
        <dbReference type="ChEBI" id="CHEBI:32395"/>
        <dbReference type="ChEBI" id="CHEBI:72998"/>
        <dbReference type="ChEBI" id="CHEBI:73003"/>
    </reaction>
    <physiologicalReaction direction="left-to-right" evidence="13">
        <dbReference type="Rhea" id="RHEA:40428"/>
    </physiologicalReaction>
</comment>
<feature type="binding site" evidence="17">
    <location>
        <position position="42"/>
    </location>
    <ligand>
        <name>Ca(2+)</name>
        <dbReference type="ChEBI" id="CHEBI:29108"/>
    </ligand>
</feature>
<dbReference type="InterPro" id="IPR036444">
    <property type="entry name" value="PLipase_A2_dom_sf"/>
</dbReference>
<sequence>MIVCVLPSSWPLLEYNQYGCYCGYGGSGTPVDDLDRCCQVHDHCYSEAMRHKDCWPIFDNPYTEIYSYSCSEGAITCNAQNNPCEAFICECDRQAAMCFAQSDYNEENHKVPSDSCKD</sequence>
<evidence type="ECO:0000256" key="19">
    <source>
        <dbReference type="RuleBase" id="RU003654"/>
    </source>
</evidence>
<dbReference type="CDD" id="cd00125">
    <property type="entry name" value="PLA2c"/>
    <property type="match status" value="1"/>
</dbReference>
<evidence type="ECO:0000256" key="5">
    <source>
        <dbReference type="ARBA" id="ARBA00022801"/>
    </source>
</evidence>
<evidence type="ECO:0000259" key="20">
    <source>
        <dbReference type="SMART" id="SM00085"/>
    </source>
</evidence>
<accession>A0A8X7XN06</accession>
<comment type="caution">
    <text evidence="21">The sequence shown here is derived from an EMBL/GenBank/DDBJ whole genome shotgun (WGS) entry which is preliminary data.</text>
</comment>
<keyword evidence="4 17" id="KW-0479">Metal-binding</keyword>
<feature type="disulfide bond" evidence="18">
    <location>
        <begin position="44"/>
        <end position="91"/>
    </location>
</feature>
<feature type="non-terminal residue" evidence="21">
    <location>
        <position position="1"/>
    </location>
</feature>
<keyword evidence="7" id="KW-0443">Lipid metabolism</keyword>
<dbReference type="GO" id="GO:0006644">
    <property type="term" value="P:phospholipid metabolic process"/>
    <property type="evidence" value="ECO:0007669"/>
    <property type="project" value="InterPro"/>
</dbReference>
<dbReference type="InterPro" id="IPR001211">
    <property type="entry name" value="PLA2"/>
</dbReference>
<comment type="similarity">
    <text evidence="19">Belongs to the phospholipase A2 family.</text>
</comment>
<dbReference type="AlphaFoldDB" id="A0A8X7XN06"/>
<feature type="active site" evidence="16">
    <location>
        <position position="41"/>
    </location>
</feature>
<dbReference type="Proteomes" id="UP000886611">
    <property type="component" value="Unassembled WGS sequence"/>
</dbReference>
<comment type="catalytic activity">
    <reaction evidence="9">
        <text>N,1-dihexadecanoyl-2-(9Z,12Z-octadecadienoyl)-sn-glycero-3-phosphoethanolamine + H2O = N,1-dihexadecanoyl-sn-glycero-3-phosphoethanolamine + (9Z,12Z)-octadecadienoate + H(+)</text>
        <dbReference type="Rhea" id="RHEA:56424"/>
        <dbReference type="ChEBI" id="CHEBI:15377"/>
        <dbReference type="ChEBI" id="CHEBI:15378"/>
        <dbReference type="ChEBI" id="CHEBI:30245"/>
        <dbReference type="ChEBI" id="CHEBI:85334"/>
        <dbReference type="ChEBI" id="CHEBI:85335"/>
    </reaction>
    <physiologicalReaction direction="left-to-right" evidence="9">
        <dbReference type="Rhea" id="RHEA:56425"/>
    </physiologicalReaction>
</comment>
<evidence type="ECO:0000256" key="2">
    <source>
        <dbReference type="ARBA" id="ARBA00013278"/>
    </source>
</evidence>
<dbReference type="SUPFAM" id="SSF48619">
    <property type="entry name" value="Phospholipase A2, PLA2"/>
    <property type="match status" value="1"/>
</dbReference>
<keyword evidence="5" id="KW-0378">Hydrolase</keyword>
<comment type="cofactor">
    <cofactor evidence="17">
        <name>Ca(2+)</name>
        <dbReference type="ChEBI" id="CHEBI:29108"/>
    </cofactor>
    <text evidence="17">Binds 1 Ca(2+) ion per subunit.</text>
</comment>
<keyword evidence="8 18" id="KW-1015">Disulfide bond</keyword>
<evidence type="ECO:0000256" key="4">
    <source>
        <dbReference type="ARBA" id="ARBA00022723"/>
    </source>
</evidence>
<evidence type="ECO:0000313" key="22">
    <source>
        <dbReference type="Proteomes" id="UP000886611"/>
    </source>
</evidence>
<evidence type="ECO:0000256" key="9">
    <source>
        <dbReference type="ARBA" id="ARBA00047535"/>
    </source>
</evidence>
<evidence type="ECO:0000256" key="10">
    <source>
        <dbReference type="ARBA" id="ARBA00048015"/>
    </source>
</evidence>
<feature type="binding site" evidence="17">
    <location>
        <position position="21"/>
    </location>
    <ligand>
        <name>Ca(2+)</name>
        <dbReference type="ChEBI" id="CHEBI:29108"/>
    </ligand>
</feature>
<dbReference type="PRINTS" id="PR00389">
    <property type="entry name" value="PHPHLIPASEA2"/>
</dbReference>
<protein>
    <recommendedName>
        <fullName evidence="2">phospholipase A2</fullName>
        <ecNumber evidence="2">3.1.1.4</ecNumber>
    </recommendedName>
</protein>
<evidence type="ECO:0000256" key="3">
    <source>
        <dbReference type="ARBA" id="ARBA00022525"/>
    </source>
</evidence>
<evidence type="ECO:0000256" key="1">
    <source>
        <dbReference type="ARBA" id="ARBA00004613"/>
    </source>
</evidence>
<dbReference type="InterPro" id="IPR033112">
    <property type="entry name" value="PLA2_Asp_AS"/>
</dbReference>
<dbReference type="FunFam" id="1.20.90.10:FF:000011">
    <property type="entry name" value="Phospholipase A(2)"/>
    <property type="match status" value="1"/>
</dbReference>
<feature type="disulfide bond" evidence="18">
    <location>
        <begin position="22"/>
        <end position="38"/>
    </location>
</feature>
<dbReference type="PANTHER" id="PTHR11716">
    <property type="entry name" value="PHOSPHOLIPASE A2 FAMILY MEMBER"/>
    <property type="match status" value="1"/>
</dbReference>
<evidence type="ECO:0000256" key="14">
    <source>
        <dbReference type="ARBA" id="ARBA00048699"/>
    </source>
</evidence>
<comment type="catalytic activity">
    <reaction evidence="10">
        <text>1-hexadecanoyl-2-(9Z-octadecenoyl)-sn-glycero-3-phospho-(1'-sn-glycerol) + H2O = 1-hexadecanoyl-sn-glycero-3-phospho-(1'-sn-glycerol) + (9Z)-octadecenoate + H(+)</text>
        <dbReference type="Rhea" id="RHEA:40919"/>
        <dbReference type="ChEBI" id="CHEBI:15377"/>
        <dbReference type="ChEBI" id="CHEBI:15378"/>
        <dbReference type="ChEBI" id="CHEBI:30823"/>
        <dbReference type="ChEBI" id="CHEBI:72841"/>
        <dbReference type="ChEBI" id="CHEBI:75158"/>
    </reaction>
    <physiologicalReaction direction="left-to-right" evidence="10">
        <dbReference type="Rhea" id="RHEA:40920"/>
    </physiologicalReaction>
</comment>
<evidence type="ECO:0000256" key="7">
    <source>
        <dbReference type="ARBA" id="ARBA00023098"/>
    </source>
</evidence>
<dbReference type="EC" id="3.1.1.4" evidence="2"/>
<dbReference type="PROSITE" id="PS00119">
    <property type="entry name" value="PA2_ASP"/>
    <property type="match status" value="1"/>
</dbReference>
<feature type="disulfide bond" evidence="18">
    <location>
        <begin position="37"/>
        <end position="98"/>
    </location>
</feature>
<dbReference type="GO" id="GO:0050482">
    <property type="term" value="P:arachidonate secretion"/>
    <property type="evidence" value="ECO:0007669"/>
    <property type="project" value="InterPro"/>
</dbReference>
<evidence type="ECO:0000256" key="15">
    <source>
        <dbReference type="ARBA" id="ARBA00049039"/>
    </source>
</evidence>
<proteinExistence type="inferred from homology"/>
<dbReference type="GO" id="GO:0005576">
    <property type="term" value="C:extracellular region"/>
    <property type="evidence" value="ECO:0007669"/>
    <property type="project" value="UniProtKB-SubCell"/>
</dbReference>
<feature type="disulfide bond" evidence="18">
    <location>
        <begin position="54"/>
        <end position="84"/>
    </location>
</feature>
<dbReference type="GO" id="GO:0005102">
    <property type="term" value="F:signaling receptor binding"/>
    <property type="evidence" value="ECO:0007669"/>
    <property type="project" value="UniProtKB-ARBA"/>
</dbReference>
<feature type="disulfide bond" evidence="18">
    <location>
        <begin position="77"/>
        <end position="89"/>
    </location>
</feature>
<comment type="catalytic activity">
    <reaction evidence="14">
        <text>1-hexadecanoyl-2-(9Z-octadecenoyl)-sn-glycero-3-phosphocholine + H2O = 1-hexadecanoyl-sn-glycero-3-phosphocholine + (9Z)-octadecenoate + H(+)</text>
        <dbReference type="Rhea" id="RHEA:38779"/>
        <dbReference type="ChEBI" id="CHEBI:15377"/>
        <dbReference type="ChEBI" id="CHEBI:15378"/>
        <dbReference type="ChEBI" id="CHEBI:30823"/>
        <dbReference type="ChEBI" id="CHEBI:72998"/>
        <dbReference type="ChEBI" id="CHEBI:73001"/>
    </reaction>
    <physiologicalReaction direction="left-to-right" evidence="14">
        <dbReference type="Rhea" id="RHEA:38780"/>
    </physiologicalReaction>
</comment>
<feature type="binding site" evidence="17">
    <location>
        <position position="23"/>
    </location>
    <ligand>
        <name>Ca(2+)</name>
        <dbReference type="ChEBI" id="CHEBI:29108"/>
    </ligand>
</feature>
<comment type="catalytic activity">
    <reaction evidence="15">
        <text>1-hexadecanoyl-2-(9Z,12Z-octadecadienoyl)-sn-glycero-3-phosphoethanolamine + H2O = 1-hexadecanoyl-sn-glycero-3-phosphoethanolamine + (9Z,12Z)-octadecadienoate + H(+)</text>
        <dbReference type="Rhea" id="RHEA:40815"/>
        <dbReference type="ChEBI" id="CHEBI:15377"/>
        <dbReference type="ChEBI" id="CHEBI:15378"/>
        <dbReference type="ChEBI" id="CHEBI:30245"/>
        <dbReference type="ChEBI" id="CHEBI:73004"/>
        <dbReference type="ChEBI" id="CHEBI:73008"/>
    </reaction>
    <physiologicalReaction direction="left-to-right" evidence="15">
        <dbReference type="Rhea" id="RHEA:40816"/>
    </physiologicalReaction>
</comment>
<dbReference type="GO" id="GO:0005509">
    <property type="term" value="F:calcium ion binding"/>
    <property type="evidence" value="ECO:0007669"/>
    <property type="project" value="InterPro"/>
</dbReference>
<dbReference type="PANTHER" id="PTHR11716:SF94">
    <property type="entry name" value="PHOSPHOLIPASE A2"/>
    <property type="match status" value="1"/>
</dbReference>
<dbReference type="InterPro" id="IPR016090">
    <property type="entry name" value="PLA2-like_dom"/>
</dbReference>
<keyword evidence="3" id="KW-0964">Secreted</keyword>
<name>A0A8X7XN06_POLSE</name>
<dbReference type="InterPro" id="IPR033113">
    <property type="entry name" value="PLA2_histidine"/>
</dbReference>
<comment type="catalytic activity">
    <reaction evidence="11">
        <text>N-hexadecanoyl-1,2-di-(9Z-octadecenoyl)-sn-glycero-3-phosphoethanolamine + H2O = N-hexadecanoyl-1-(9Z-octadecenoyl)-sn-glycero-3-phosphoethanolamine + (9Z)-octadecenoate + H(+)</text>
        <dbReference type="Rhea" id="RHEA:45424"/>
        <dbReference type="ChEBI" id="CHEBI:15377"/>
        <dbReference type="ChEBI" id="CHEBI:15378"/>
        <dbReference type="ChEBI" id="CHEBI:30823"/>
        <dbReference type="ChEBI" id="CHEBI:78097"/>
        <dbReference type="ChEBI" id="CHEBI:85217"/>
    </reaction>
    <physiologicalReaction direction="left-to-right" evidence="11">
        <dbReference type="Rhea" id="RHEA:45425"/>
    </physiologicalReaction>
</comment>
<comment type="catalytic activity">
    <reaction evidence="12">
        <text>1,2-dihexadecanoyl-sn-glycero-3-phosphocholine + H2O = 1-hexadecanoyl-sn-glycero-3-phosphocholine + hexadecanoate + H(+)</text>
        <dbReference type="Rhea" id="RHEA:41223"/>
        <dbReference type="ChEBI" id="CHEBI:7896"/>
        <dbReference type="ChEBI" id="CHEBI:15377"/>
        <dbReference type="ChEBI" id="CHEBI:15378"/>
        <dbReference type="ChEBI" id="CHEBI:72998"/>
        <dbReference type="ChEBI" id="CHEBI:72999"/>
    </reaction>
    <physiologicalReaction direction="left-to-right" evidence="12">
        <dbReference type="Rhea" id="RHEA:41224"/>
    </physiologicalReaction>
</comment>
<comment type="subcellular location">
    <subcellularLocation>
        <location evidence="1">Secreted</location>
    </subcellularLocation>
</comment>
<keyword evidence="6 17" id="KW-0106">Calcium</keyword>
<evidence type="ECO:0000256" key="12">
    <source>
        <dbReference type="ARBA" id="ARBA00048227"/>
    </source>
</evidence>
<evidence type="ECO:0000256" key="16">
    <source>
        <dbReference type="PIRSR" id="PIRSR601211-1"/>
    </source>
</evidence>
<dbReference type="GO" id="GO:0047498">
    <property type="term" value="F:calcium-dependent phospholipase A2 activity"/>
    <property type="evidence" value="ECO:0007669"/>
    <property type="project" value="TreeGrafter"/>
</dbReference>
<evidence type="ECO:0000256" key="6">
    <source>
        <dbReference type="ARBA" id="ARBA00022837"/>
    </source>
</evidence>
<keyword evidence="22" id="KW-1185">Reference proteome</keyword>
<dbReference type="GO" id="GO:0005543">
    <property type="term" value="F:phospholipid binding"/>
    <property type="evidence" value="ECO:0007669"/>
    <property type="project" value="TreeGrafter"/>
</dbReference>
<feature type="non-terminal residue" evidence="21">
    <location>
        <position position="118"/>
    </location>
</feature>
<feature type="domain" description="Phospholipase A2-like central" evidence="20">
    <location>
        <begin position="1"/>
        <end position="117"/>
    </location>
</feature>
<dbReference type="PROSITE" id="PS00118">
    <property type="entry name" value="PA2_HIS"/>
    <property type="match status" value="1"/>
</dbReference>
<evidence type="ECO:0000256" key="13">
    <source>
        <dbReference type="ARBA" id="ARBA00048373"/>
    </source>
</evidence>
<reference evidence="21 22" key="1">
    <citation type="journal article" date="2021" name="Cell">
        <title>Tracing the genetic footprints of vertebrate landing in non-teleost ray-finned fishes.</title>
        <authorList>
            <person name="Bi X."/>
            <person name="Wang K."/>
            <person name="Yang L."/>
            <person name="Pan H."/>
            <person name="Jiang H."/>
            <person name="Wei Q."/>
            <person name="Fang M."/>
            <person name="Yu H."/>
            <person name="Zhu C."/>
            <person name="Cai Y."/>
            <person name="He Y."/>
            <person name="Gan X."/>
            <person name="Zeng H."/>
            <person name="Yu D."/>
            <person name="Zhu Y."/>
            <person name="Jiang H."/>
            <person name="Qiu Q."/>
            <person name="Yang H."/>
            <person name="Zhang Y.E."/>
            <person name="Wang W."/>
            <person name="Zhu M."/>
            <person name="He S."/>
            <person name="Zhang G."/>
        </authorList>
    </citation>
    <scope>NUCLEOTIDE SEQUENCE [LARGE SCALE GENOMIC DNA]</scope>
    <source>
        <strain evidence="21">Bchr_013</strain>
    </source>
</reference>
<evidence type="ECO:0000313" key="21">
    <source>
        <dbReference type="EMBL" id="KAG2471393.1"/>
    </source>
</evidence>
<dbReference type="GO" id="GO:0016042">
    <property type="term" value="P:lipid catabolic process"/>
    <property type="evidence" value="ECO:0007669"/>
    <property type="project" value="InterPro"/>
</dbReference>
<organism evidence="21 22">
    <name type="scientific">Polypterus senegalus</name>
    <name type="common">Senegal bichir</name>
    <dbReference type="NCBI Taxonomy" id="55291"/>
    <lineage>
        <taxon>Eukaryota</taxon>
        <taxon>Metazoa</taxon>
        <taxon>Chordata</taxon>
        <taxon>Craniata</taxon>
        <taxon>Vertebrata</taxon>
        <taxon>Euteleostomi</taxon>
        <taxon>Actinopterygii</taxon>
        <taxon>Polypteriformes</taxon>
        <taxon>Polypteridae</taxon>
        <taxon>Polypterus</taxon>
    </lineage>
</organism>
<dbReference type="Gene3D" id="1.20.90.10">
    <property type="entry name" value="Phospholipase A2 domain"/>
    <property type="match status" value="1"/>
</dbReference>
<evidence type="ECO:0000256" key="18">
    <source>
        <dbReference type="PIRSR" id="PIRSR601211-3"/>
    </source>
</evidence>
<evidence type="ECO:0000256" key="11">
    <source>
        <dbReference type="ARBA" id="ARBA00048221"/>
    </source>
</evidence>
<feature type="active site" evidence="16">
    <location>
        <position position="92"/>
    </location>
</feature>
<gene>
    <name evidence="21" type="primary">Pla2g1b</name>
    <name evidence="21" type="ORF">GTO96_0005498</name>
</gene>
<evidence type="ECO:0000256" key="17">
    <source>
        <dbReference type="PIRSR" id="PIRSR601211-2"/>
    </source>
</evidence>
<dbReference type="EMBL" id="JAATIS010000094">
    <property type="protein sequence ID" value="KAG2471393.1"/>
    <property type="molecule type" value="Genomic_DNA"/>
</dbReference>
<dbReference type="SMART" id="SM00085">
    <property type="entry name" value="PA2c"/>
    <property type="match status" value="1"/>
</dbReference>
<evidence type="ECO:0000256" key="8">
    <source>
        <dbReference type="ARBA" id="ARBA00023157"/>
    </source>
</evidence>